<organism evidence="8 9">
    <name type="scientific">Bacillus cereus</name>
    <dbReference type="NCBI Taxonomy" id="1396"/>
    <lineage>
        <taxon>Bacteria</taxon>
        <taxon>Bacillati</taxon>
        <taxon>Bacillota</taxon>
        <taxon>Bacilli</taxon>
        <taxon>Bacillales</taxon>
        <taxon>Bacillaceae</taxon>
        <taxon>Bacillus</taxon>
        <taxon>Bacillus cereus group</taxon>
    </lineage>
</organism>
<evidence type="ECO:0000256" key="3">
    <source>
        <dbReference type="ARBA" id="ARBA00022793"/>
    </source>
</evidence>
<proteinExistence type="inferred from homology"/>
<dbReference type="GO" id="GO:0004058">
    <property type="term" value="F:aromatic-L-amino-acid decarboxylase activity"/>
    <property type="evidence" value="ECO:0007669"/>
    <property type="project" value="UniProtKB-ARBA"/>
</dbReference>
<evidence type="ECO:0000256" key="4">
    <source>
        <dbReference type="ARBA" id="ARBA00022898"/>
    </source>
</evidence>
<evidence type="ECO:0000256" key="7">
    <source>
        <dbReference type="RuleBase" id="RU000382"/>
    </source>
</evidence>
<evidence type="ECO:0000313" key="9">
    <source>
        <dbReference type="Proteomes" id="UP000224203"/>
    </source>
</evidence>
<dbReference type="InterPro" id="IPR015422">
    <property type="entry name" value="PyrdxlP-dep_Trfase_small"/>
</dbReference>
<dbReference type="Proteomes" id="UP000224203">
    <property type="component" value="Unassembled WGS sequence"/>
</dbReference>
<gene>
    <name evidence="8" type="ORF">COC69_26065</name>
</gene>
<dbReference type="RefSeq" id="WP_098783496.1">
    <property type="nucleotide sequence ID" value="NZ_NULI01000166.1"/>
</dbReference>
<dbReference type="PANTHER" id="PTHR11999:SF70">
    <property type="entry name" value="MIP05841P"/>
    <property type="match status" value="1"/>
</dbReference>
<dbReference type="AlphaFoldDB" id="A0A9X7CIY2"/>
<dbReference type="Gene3D" id="3.90.1150.10">
    <property type="entry name" value="Aspartate Aminotransferase, domain 1"/>
    <property type="match status" value="1"/>
</dbReference>
<reference evidence="8 9" key="1">
    <citation type="submission" date="2017-09" db="EMBL/GenBank/DDBJ databases">
        <title>Large-scale bioinformatics analysis of Bacillus genomes uncovers conserved roles of natural products in bacterial physiology.</title>
        <authorList>
            <consortium name="Agbiome Team Llc"/>
            <person name="Bleich R.M."/>
            <person name="Grubbs K.J."/>
            <person name="Santa Maria K.C."/>
            <person name="Allen S.E."/>
            <person name="Farag S."/>
            <person name="Shank E.A."/>
            <person name="Bowers A."/>
        </authorList>
    </citation>
    <scope>NUCLEOTIDE SEQUENCE [LARGE SCALE GENOMIC DNA]</scope>
    <source>
        <strain evidence="8 9">AFS041711</strain>
    </source>
</reference>
<dbReference type="InterPro" id="IPR015421">
    <property type="entry name" value="PyrdxlP-dep_Trfase_major"/>
</dbReference>
<feature type="modified residue" description="N6-(pyridoxal phosphate)lysine" evidence="6">
    <location>
        <position position="46"/>
    </location>
</feature>
<evidence type="ECO:0000256" key="5">
    <source>
        <dbReference type="ARBA" id="ARBA00023239"/>
    </source>
</evidence>
<dbReference type="EMBL" id="NULI01000166">
    <property type="protein sequence ID" value="PGS69190.1"/>
    <property type="molecule type" value="Genomic_DNA"/>
</dbReference>
<name>A0A9X7CIY2_BACCE</name>
<evidence type="ECO:0000256" key="2">
    <source>
        <dbReference type="ARBA" id="ARBA00009533"/>
    </source>
</evidence>
<dbReference type="SUPFAM" id="SSF53383">
    <property type="entry name" value="PLP-dependent transferases"/>
    <property type="match status" value="1"/>
</dbReference>
<dbReference type="Pfam" id="PF00282">
    <property type="entry name" value="Pyridoxal_deC"/>
    <property type="match status" value="1"/>
</dbReference>
<comment type="caution">
    <text evidence="8">The sequence shown here is derived from an EMBL/GenBank/DDBJ whole genome shotgun (WGS) entry which is preliminary data.</text>
</comment>
<dbReference type="InterPro" id="IPR002129">
    <property type="entry name" value="PyrdxlP-dep_de-COase"/>
</dbReference>
<keyword evidence="5 7" id="KW-0456">Lyase</keyword>
<comment type="similarity">
    <text evidence="2 7">Belongs to the group II decarboxylase family.</text>
</comment>
<dbReference type="GO" id="GO:0030170">
    <property type="term" value="F:pyridoxal phosphate binding"/>
    <property type="evidence" value="ECO:0007669"/>
    <property type="project" value="InterPro"/>
</dbReference>
<accession>A0A9X7CIY2</accession>
<dbReference type="PANTHER" id="PTHR11999">
    <property type="entry name" value="GROUP II PYRIDOXAL-5-PHOSPHATE DECARBOXYLASE"/>
    <property type="match status" value="1"/>
</dbReference>
<evidence type="ECO:0000256" key="1">
    <source>
        <dbReference type="ARBA" id="ARBA00001933"/>
    </source>
</evidence>
<evidence type="ECO:0000256" key="6">
    <source>
        <dbReference type="PIRSR" id="PIRSR602129-50"/>
    </source>
</evidence>
<protein>
    <submittedName>
        <fullName evidence="8">Uncharacterized protein</fullName>
    </submittedName>
</protein>
<dbReference type="InterPro" id="IPR010977">
    <property type="entry name" value="Aromatic_deC"/>
</dbReference>
<keyword evidence="4 6" id="KW-0663">Pyridoxal phosphate</keyword>
<evidence type="ECO:0000313" key="8">
    <source>
        <dbReference type="EMBL" id="PGS69190.1"/>
    </source>
</evidence>
<keyword evidence="3" id="KW-0210">Decarboxylase</keyword>
<sequence length="227" mass="26201">MEIAAEHRMWVHGDGAFGAPAILSPEGKIACKGIDKLDSLSLDPHKWLFQSYDMGCVLIRNHKLIQNCFSIFPEYLKDSEAKQQEVNFSDYSIELTRRFRALKLWLTFKVFGLQTFKEAIQKALYITQETTYLIENNQYLEVVSKGLGVVTFRFIPEVMHSQSDMNLINEYIAKELNQDGFAMVSTTVLKEKKVIRLCPLHPSLKIEDIQLTLEKLIDFGKKYTKKL</sequence>
<dbReference type="GO" id="GO:0019752">
    <property type="term" value="P:carboxylic acid metabolic process"/>
    <property type="evidence" value="ECO:0007669"/>
    <property type="project" value="InterPro"/>
</dbReference>
<comment type="cofactor">
    <cofactor evidence="1 6 7">
        <name>pyridoxal 5'-phosphate</name>
        <dbReference type="ChEBI" id="CHEBI:597326"/>
    </cofactor>
</comment>
<dbReference type="Gene3D" id="3.40.640.10">
    <property type="entry name" value="Type I PLP-dependent aspartate aminotransferase-like (Major domain)"/>
    <property type="match status" value="1"/>
</dbReference>
<dbReference type="InterPro" id="IPR015424">
    <property type="entry name" value="PyrdxlP-dep_Trfase"/>
</dbReference>